<reference evidence="1 2" key="1">
    <citation type="journal article" date="2023" name="bioRxiv">
        <title>High-quality genome assemblies of four members of thePodospora anserinaspecies complex.</title>
        <authorList>
            <person name="Ament-Velasquez S.L."/>
            <person name="Vogan A.A."/>
            <person name="Wallerman O."/>
            <person name="Hartmann F."/>
            <person name="Gautier V."/>
            <person name="Silar P."/>
            <person name="Giraud T."/>
            <person name="Johannesson H."/>
        </authorList>
    </citation>
    <scope>NUCLEOTIDE SEQUENCE [LARGE SCALE GENOMIC DNA]</scope>
    <source>
        <strain evidence="1 2">CBS 415.72m</strain>
    </source>
</reference>
<evidence type="ECO:0000313" key="1">
    <source>
        <dbReference type="EMBL" id="KAK4658578.1"/>
    </source>
</evidence>
<dbReference type="GeneID" id="87902200"/>
<keyword evidence="2" id="KW-1185">Reference proteome</keyword>
<accession>A0ABR0GS55</accession>
<gene>
    <name evidence="1" type="ORF">QC762_0000020</name>
</gene>
<comment type="caution">
    <text evidence="1">The sequence shown here is derived from an EMBL/GenBank/DDBJ whole genome shotgun (WGS) entry which is preliminary data.</text>
</comment>
<name>A0ABR0GS55_9PEZI</name>
<dbReference type="RefSeq" id="XP_062747550.1">
    <property type="nucleotide sequence ID" value="XM_062882717.1"/>
</dbReference>
<proteinExistence type="predicted"/>
<dbReference type="Proteomes" id="UP001323405">
    <property type="component" value="Unassembled WGS sequence"/>
</dbReference>
<dbReference type="InterPro" id="IPR053247">
    <property type="entry name" value="GPCR_GPR1/git3-like"/>
</dbReference>
<dbReference type="PANTHER" id="PTHR42058:SF1">
    <property type="entry name" value="G-PROTEIN COUPLED RECEPTORS FAMILY 2 PROFILE 2 DOMAIN-CONTAINING PROTEIN"/>
    <property type="match status" value="1"/>
</dbReference>
<protein>
    <submittedName>
        <fullName evidence="1">Uncharacterized protein</fullName>
    </submittedName>
</protein>
<organism evidence="1 2">
    <name type="scientific">Podospora pseudocomata</name>
    <dbReference type="NCBI Taxonomy" id="2093779"/>
    <lineage>
        <taxon>Eukaryota</taxon>
        <taxon>Fungi</taxon>
        <taxon>Dikarya</taxon>
        <taxon>Ascomycota</taxon>
        <taxon>Pezizomycotina</taxon>
        <taxon>Sordariomycetes</taxon>
        <taxon>Sordariomycetidae</taxon>
        <taxon>Sordariales</taxon>
        <taxon>Podosporaceae</taxon>
        <taxon>Podospora</taxon>
    </lineage>
</organism>
<sequence length="82" mass="8768">MSNGTEVECQSHSLNVAGFDNGGFIEGRCCQPYFDATCCLPCPMTWAYPDTFGTMSEAANWVSVVKPEIGCVFLLLFGCAAG</sequence>
<dbReference type="EMBL" id="JAFFHA010000001">
    <property type="protein sequence ID" value="KAK4658578.1"/>
    <property type="molecule type" value="Genomic_DNA"/>
</dbReference>
<evidence type="ECO:0000313" key="2">
    <source>
        <dbReference type="Proteomes" id="UP001323405"/>
    </source>
</evidence>
<dbReference type="PANTHER" id="PTHR42058">
    <property type="entry name" value="G_PROTEIN_RECEP_F2_4 DOMAIN-CONTAINING PROTEIN"/>
    <property type="match status" value="1"/>
</dbReference>